<protein>
    <recommendedName>
        <fullName evidence="4 13">Outer-membrane lipoprotein LolB</fullName>
    </recommendedName>
</protein>
<evidence type="ECO:0000256" key="9">
    <source>
        <dbReference type="ARBA" id="ARBA00023139"/>
    </source>
</evidence>
<feature type="region of interest" description="Disordered" evidence="14">
    <location>
        <begin position="214"/>
        <end position="234"/>
    </location>
</feature>
<evidence type="ECO:0000256" key="13">
    <source>
        <dbReference type="HAMAP-Rule" id="MF_00233"/>
    </source>
</evidence>
<keyword evidence="5 13" id="KW-0813">Transport</keyword>
<dbReference type="GO" id="GO:0009279">
    <property type="term" value="C:cell outer membrane"/>
    <property type="evidence" value="ECO:0007669"/>
    <property type="project" value="UniProtKB-SubCell"/>
</dbReference>
<gene>
    <name evidence="13" type="primary">lolB</name>
    <name evidence="15" type="ORF">BECKSD772D_GA0070982_11019</name>
</gene>
<dbReference type="InterPro" id="IPR004565">
    <property type="entry name" value="OM_lipoprot_LolB"/>
</dbReference>
<evidence type="ECO:0000256" key="11">
    <source>
        <dbReference type="ARBA" id="ARBA00023237"/>
    </source>
</evidence>
<comment type="function">
    <text evidence="13">Plays a critical role in the incorporation of lipoproteins in the outer membrane after they are released by the LolA protein.</text>
</comment>
<sequence>MNFVKIPNASHYARRFSLVIFSVLLTACATSLPFLTEVAAPRVTWQERNQRLANLRQWSVSGRLAIRANQDAWNVGMHWRQKDDDYRIRFHGPLALGSAEIVGGPDGVLLRTTKREEFFADDPESLLSDTLGWRIPVSGLRNWILGRPEKDISTDELEIDTRGRLKRLHQSGWEIRYLDYRLVGDIELPTRLDLKNARFDARIRIGKWTLPPPLPSPFPEDQGYRKTSLAEDYQ</sequence>
<name>A0A451BPS4_9GAMM</name>
<evidence type="ECO:0000256" key="6">
    <source>
        <dbReference type="ARBA" id="ARBA00022729"/>
    </source>
</evidence>
<dbReference type="HAMAP" id="MF_00233">
    <property type="entry name" value="LolB"/>
    <property type="match status" value="1"/>
</dbReference>
<keyword evidence="10 13" id="KW-0143">Chaperone</keyword>
<evidence type="ECO:0000256" key="12">
    <source>
        <dbReference type="ARBA" id="ARBA00023288"/>
    </source>
</evidence>
<dbReference type="AlphaFoldDB" id="A0A451BPS4"/>
<dbReference type="NCBIfam" id="TIGR00548">
    <property type="entry name" value="lolB"/>
    <property type="match status" value="1"/>
</dbReference>
<keyword evidence="11 13" id="KW-0998">Cell outer membrane</keyword>
<evidence type="ECO:0000256" key="8">
    <source>
        <dbReference type="ARBA" id="ARBA00023136"/>
    </source>
</evidence>
<evidence type="ECO:0000256" key="3">
    <source>
        <dbReference type="ARBA" id="ARBA00011245"/>
    </source>
</evidence>
<dbReference type="Pfam" id="PF03550">
    <property type="entry name" value="LolB"/>
    <property type="match status" value="1"/>
</dbReference>
<evidence type="ECO:0000256" key="4">
    <source>
        <dbReference type="ARBA" id="ARBA00016202"/>
    </source>
</evidence>
<dbReference type="EMBL" id="CAADHB010000101">
    <property type="protein sequence ID" value="VFK80311.1"/>
    <property type="molecule type" value="Genomic_DNA"/>
</dbReference>
<keyword evidence="12 13" id="KW-0449">Lipoprotein</keyword>
<dbReference type="Gene3D" id="2.50.20.10">
    <property type="entry name" value="Lipoprotein localisation LolA/LolB/LppX"/>
    <property type="match status" value="1"/>
</dbReference>
<keyword evidence="8 13" id="KW-0472">Membrane</keyword>
<reference evidence="15" key="1">
    <citation type="submission" date="2019-02" db="EMBL/GenBank/DDBJ databases">
        <authorList>
            <person name="Gruber-Vodicka R. H."/>
            <person name="Seah K. B. B."/>
        </authorList>
    </citation>
    <scope>NUCLEOTIDE SEQUENCE</scope>
    <source>
        <strain evidence="15">BECK_S127</strain>
    </source>
</reference>
<comment type="similarity">
    <text evidence="2 13">Belongs to the LolB family.</text>
</comment>
<evidence type="ECO:0000256" key="10">
    <source>
        <dbReference type="ARBA" id="ARBA00023186"/>
    </source>
</evidence>
<keyword evidence="9 13" id="KW-0564">Palmitate</keyword>
<evidence type="ECO:0000256" key="7">
    <source>
        <dbReference type="ARBA" id="ARBA00022927"/>
    </source>
</evidence>
<evidence type="ECO:0000256" key="14">
    <source>
        <dbReference type="SAM" id="MobiDB-lite"/>
    </source>
</evidence>
<comment type="subcellular location">
    <subcellularLocation>
        <location evidence="1 13">Cell outer membrane</location>
        <topology evidence="1 13">Lipid-anchor</topology>
    </subcellularLocation>
</comment>
<dbReference type="InterPro" id="IPR029046">
    <property type="entry name" value="LolA/LolB/LppX"/>
</dbReference>
<keyword evidence="7 13" id="KW-0653">Protein transport</keyword>
<proteinExistence type="inferred from homology"/>
<accession>A0A451BPS4</accession>
<dbReference type="PROSITE" id="PS51257">
    <property type="entry name" value="PROKAR_LIPOPROTEIN"/>
    <property type="match status" value="1"/>
</dbReference>
<comment type="subunit">
    <text evidence="3 13">Monomer.</text>
</comment>
<dbReference type="GO" id="GO:0015031">
    <property type="term" value="P:protein transport"/>
    <property type="evidence" value="ECO:0007669"/>
    <property type="project" value="UniProtKB-KW"/>
</dbReference>
<dbReference type="GO" id="GO:0044874">
    <property type="term" value="P:lipoprotein localization to outer membrane"/>
    <property type="evidence" value="ECO:0007669"/>
    <property type="project" value="UniProtKB-UniRule"/>
</dbReference>
<evidence type="ECO:0000256" key="1">
    <source>
        <dbReference type="ARBA" id="ARBA00004459"/>
    </source>
</evidence>
<evidence type="ECO:0000313" key="15">
    <source>
        <dbReference type="EMBL" id="VFK80311.1"/>
    </source>
</evidence>
<evidence type="ECO:0000256" key="2">
    <source>
        <dbReference type="ARBA" id="ARBA00009696"/>
    </source>
</evidence>
<dbReference type="CDD" id="cd16326">
    <property type="entry name" value="LolB"/>
    <property type="match status" value="1"/>
</dbReference>
<evidence type="ECO:0000256" key="5">
    <source>
        <dbReference type="ARBA" id="ARBA00022448"/>
    </source>
</evidence>
<organism evidence="15">
    <name type="scientific">Candidatus Kentrum sp. SD</name>
    <dbReference type="NCBI Taxonomy" id="2126332"/>
    <lineage>
        <taxon>Bacteria</taxon>
        <taxon>Pseudomonadati</taxon>
        <taxon>Pseudomonadota</taxon>
        <taxon>Gammaproteobacteria</taxon>
        <taxon>Candidatus Kentrum</taxon>
    </lineage>
</organism>
<keyword evidence="6 13" id="KW-0732">Signal</keyword>
<dbReference type="SUPFAM" id="SSF89392">
    <property type="entry name" value="Prokaryotic lipoproteins and lipoprotein localization factors"/>
    <property type="match status" value="1"/>
</dbReference>